<dbReference type="InterPro" id="IPR036770">
    <property type="entry name" value="Ankyrin_rpt-contain_sf"/>
</dbReference>
<dbReference type="GeneID" id="8246298"/>
<feature type="region of interest" description="Disordered" evidence="4">
    <location>
        <begin position="117"/>
        <end position="145"/>
    </location>
</feature>
<feature type="repeat" description="ANK" evidence="3">
    <location>
        <begin position="228"/>
        <end position="260"/>
    </location>
</feature>
<dbReference type="STRING" id="296587.C1ED46"/>
<evidence type="ECO:0000313" key="5">
    <source>
        <dbReference type="EMBL" id="ACO66018.1"/>
    </source>
</evidence>
<keyword evidence="1" id="KW-0677">Repeat</keyword>
<feature type="repeat" description="ANK" evidence="3">
    <location>
        <begin position="350"/>
        <end position="375"/>
    </location>
</feature>
<dbReference type="PANTHER" id="PTHR24171">
    <property type="entry name" value="ANKYRIN REPEAT DOMAIN-CONTAINING PROTEIN 39-RELATED"/>
    <property type="match status" value="1"/>
</dbReference>
<dbReference type="PROSITE" id="PS50088">
    <property type="entry name" value="ANK_REPEAT"/>
    <property type="match status" value="4"/>
</dbReference>
<dbReference type="Pfam" id="PF13637">
    <property type="entry name" value="Ank_4"/>
    <property type="match status" value="1"/>
</dbReference>
<dbReference type="Proteomes" id="UP000002009">
    <property type="component" value="Chromosome 9"/>
</dbReference>
<dbReference type="InterPro" id="IPR002110">
    <property type="entry name" value="Ankyrin_rpt"/>
</dbReference>
<dbReference type="Pfam" id="PF12796">
    <property type="entry name" value="Ank_2"/>
    <property type="match status" value="1"/>
</dbReference>
<keyword evidence="2 3" id="KW-0040">ANK repeat</keyword>
<evidence type="ECO:0000256" key="1">
    <source>
        <dbReference type="ARBA" id="ARBA00022737"/>
    </source>
</evidence>
<evidence type="ECO:0000313" key="6">
    <source>
        <dbReference type="Proteomes" id="UP000002009"/>
    </source>
</evidence>
<feature type="repeat" description="ANK" evidence="3">
    <location>
        <begin position="261"/>
        <end position="293"/>
    </location>
</feature>
<reference evidence="5 6" key="1">
    <citation type="journal article" date="2009" name="Science">
        <title>Green evolution and dynamic adaptations revealed by genomes of the marine picoeukaryotes Micromonas.</title>
        <authorList>
            <person name="Worden A.Z."/>
            <person name="Lee J.H."/>
            <person name="Mock T."/>
            <person name="Rouze P."/>
            <person name="Simmons M.P."/>
            <person name="Aerts A.L."/>
            <person name="Allen A.E."/>
            <person name="Cuvelier M.L."/>
            <person name="Derelle E."/>
            <person name="Everett M.V."/>
            <person name="Foulon E."/>
            <person name="Grimwood J."/>
            <person name="Gundlach H."/>
            <person name="Henrissat B."/>
            <person name="Napoli C."/>
            <person name="McDonald S.M."/>
            <person name="Parker M.S."/>
            <person name="Rombauts S."/>
            <person name="Salamov A."/>
            <person name="Von Dassow P."/>
            <person name="Badger J.H."/>
            <person name="Coutinho P.M."/>
            <person name="Demir E."/>
            <person name="Dubchak I."/>
            <person name="Gentemann C."/>
            <person name="Eikrem W."/>
            <person name="Gready J.E."/>
            <person name="John U."/>
            <person name="Lanier W."/>
            <person name="Lindquist E.A."/>
            <person name="Lucas S."/>
            <person name="Mayer K.F."/>
            <person name="Moreau H."/>
            <person name="Not F."/>
            <person name="Otillar R."/>
            <person name="Panaud O."/>
            <person name="Pangilinan J."/>
            <person name="Paulsen I."/>
            <person name="Piegu B."/>
            <person name="Poliakov A."/>
            <person name="Robbens S."/>
            <person name="Schmutz J."/>
            <person name="Toulza E."/>
            <person name="Wyss T."/>
            <person name="Zelensky A."/>
            <person name="Zhou K."/>
            <person name="Armbrust E.V."/>
            <person name="Bhattacharya D."/>
            <person name="Goodenough U.W."/>
            <person name="Van de Peer Y."/>
            <person name="Grigoriev I.V."/>
        </authorList>
    </citation>
    <scope>NUCLEOTIDE SEQUENCE [LARGE SCALE GENOMIC DNA]</scope>
    <source>
        <strain evidence="6">RCC299 / NOUM17</strain>
    </source>
</reference>
<organism evidence="5 6">
    <name type="scientific">Micromonas commoda (strain RCC299 / NOUM17 / CCMP2709)</name>
    <name type="common">Picoplanktonic green alga</name>
    <dbReference type="NCBI Taxonomy" id="296587"/>
    <lineage>
        <taxon>Eukaryota</taxon>
        <taxon>Viridiplantae</taxon>
        <taxon>Chlorophyta</taxon>
        <taxon>Mamiellophyceae</taxon>
        <taxon>Mamiellales</taxon>
        <taxon>Mamiellaceae</taxon>
        <taxon>Micromonas</taxon>
    </lineage>
</organism>
<name>C1ED46_MICCC</name>
<dbReference type="SMART" id="SM00248">
    <property type="entry name" value="ANK"/>
    <property type="match status" value="4"/>
</dbReference>
<evidence type="ECO:0000256" key="3">
    <source>
        <dbReference type="PROSITE-ProRule" id="PRU00023"/>
    </source>
</evidence>
<feature type="repeat" description="ANK" evidence="3">
    <location>
        <begin position="316"/>
        <end position="348"/>
    </location>
</feature>
<dbReference type="PROSITE" id="PS50297">
    <property type="entry name" value="ANK_REP_REGION"/>
    <property type="match status" value="3"/>
</dbReference>
<feature type="region of interest" description="Disordered" evidence="4">
    <location>
        <begin position="291"/>
        <end position="320"/>
    </location>
</feature>
<protein>
    <submittedName>
        <fullName evidence="5">Uncharacterized protein</fullName>
    </submittedName>
</protein>
<evidence type="ECO:0000256" key="2">
    <source>
        <dbReference type="ARBA" id="ARBA00023043"/>
    </source>
</evidence>
<keyword evidence="6" id="KW-1185">Reference proteome</keyword>
<proteinExistence type="predicted"/>
<dbReference type="EMBL" id="CP001329">
    <property type="protein sequence ID" value="ACO66018.1"/>
    <property type="molecule type" value="Genomic_DNA"/>
</dbReference>
<dbReference type="InParanoid" id="C1ED46"/>
<dbReference type="eggNOG" id="KOG4369">
    <property type="taxonomic scope" value="Eukaryota"/>
</dbReference>
<dbReference type="SUPFAM" id="SSF48403">
    <property type="entry name" value="Ankyrin repeat"/>
    <property type="match status" value="1"/>
</dbReference>
<sequence length="414" mass="43229">MALTGPSIPSVRRALDLGVGSSRRDVRAGALHRGTAVWTLPPLPRSGMTLTWSKNGAEDAHVSPSPSPSWHQRASGRGNRGDGSGEHSDPMWWLHGASASSRFLMHTLASNGAPEDDALPSLVTASTSNPPVTGGPIITPKRNPKLLTVNDGPDLSAERRARWNTWWMGALEANNVEAIKMCFEMPWADAGMIVSSMRAINEPRTFQTVVLLLAERRKGELETKEHVGGLTALAWAAKRGDARSIETLVTYGAVVDARDNGGATPLLHAVVADATPAVECLLGFGADPNVRASGGGGSGGRRRDDSSPDSPKISEDGWSPLGWAARKGQLGSIRLLLTHGADVNMRGGGGGSTPLIQAAMGGHLKAVQELVSAGAVDTRDESGFTAAMHAGFRHPQNAQLLGAVAEASSVSIGG</sequence>
<feature type="compositionally biased region" description="Basic and acidic residues" evidence="4">
    <location>
        <begin position="79"/>
        <end position="89"/>
    </location>
</feature>
<dbReference type="OrthoDB" id="3065869at2759"/>
<dbReference type="KEGG" id="mis:MICPUN_108957"/>
<accession>C1ED46</accession>
<feature type="region of interest" description="Disordered" evidence="4">
    <location>
        <begin position="56"/>
        <end position="91"/>
    </location>
</feature>
<dbReference type="AlphaFoldDB" id="C1ED46"/>
<gene>
    <name evidence="5" type="ORF">MICPUN_108957</name>
</gene>
<evidence type="ECO:0000256" key="4">
    <source>
        <dbReference type="SAM" id="MobiDB-lite"/>
    </source>
</evidence>
<dbReference type="Gene3D" id="1.25.40.20">
    <property type="entry name" value="Ankyrin repeat-containing domain"/>
    <property type="match status" value="2"/>
</dbReference>
<dbReference type="RefSeq" id="XP_002504760.1">
    <property type="nucleotide sequence ID" value="XM_002504714.1"/>
</dbReference>